<dbReference type="Pfam" id="PF13372">
    <property type="entry name" value="Alginate_exp"/>
    <property type="match status" value="1"/>
</dbReference>
<organism evidence="2 3">
    <name type="scientific">Colwellia psychrerythraea</name>
    <name type="common">Vibrio psychroerythus</name>
    <dbReference type="NCBI Taxonomy" id="28229"/>
    <lineage>
        <taxon>Bacteria</taxon>
        <taxon>Pseudomonadati</taxon>
        <taxon>Pseudomonadota</taxon>
        <taxon>Gammaproteobacteria</taxon>
        <taxon>Alteromonadales</taxon>
        <taxon>Colwelliaceae</taxon>
        <taxon>Colwellia</taxon>
    </lineage>
</organism>
<protein>
    <recommendedName>
        <fullName evidence="1">Alginate export domain-containing protein</fullName>
    </recommendedName>
</protein>
<dbReference type="EMBL" id="MAAF01000107">
    <property type="protein sequence ID" value="OUR75738.1"/>
    <property type="molecule type" value="Genomic_DNA"/>
</dbReference>
<accession>A0A1Y5DYX9</accession>
<name>A0A1Y5DYX9_COLPS</name>
<dbReference type="Proteomes" id="UP000243053">
    <property type="component" value="Unassembled WGS sequence"/>
</dbReference>
<dbReference type="InterPro" id="IPR023614">
    <property type="entry name" value="Porin_dom_sf"/>
</dbReference>
<reference evidence="3" key="1">
    <citation type="journal article" date="2017" name="Proc. Natl. Acad. Sci. U.S.A.">
        <title>Simulation of Deepwater Horizon oil plume reveals substrate specialization within a complex community of hydrocarbon degraders.</title>
        <authorList>
            <person name="Hu P."/>
            <person name="Dubinsky E.A."/>
            <person name="Probst A.J."/>
            <person name="Wang J."/>
            <person name="Sieber C.M.K."/>
            <person name="Tom L.M."/>
            <person name="Gardinali P."/>
            <person name="Banfield J.F."/>
            <person name="Atlas R.M."/>
            <person name="Andersen G.L."/>
        </authorList>
    </citation>
    <scope>NUCLEOTIDE SEQUENCE [LARGE SCALE GENOMIC DNA]</scope>
</reference>
<evidence type="ECO:0000313" key="3">
    <source>
        <dbReference type="Proteomes" id="UP000243053"/>
    </source>
</evidence>
<dbReference type="Gene3D" id="2.40.160.10">
    <property type="entry name" value="Porin"/>
    <property type="match status" value="1"/>
</dbReference>
<dbReference type="InterPro" id="IPR025388">
    <property type="entry name" value="Alginate_export_dom"/>
</dbReference>
<sequence length="391" mass="42786">MVMADTSSANSSSANSVTQALVNGKTSVDLNLRYETVDQDNALKEAKALTLRTRLTYATGSVAGFSSLVEFEDSRTVLGLDDYNNTLGKNTAYSVIADPETTELDQFLLQYQQKSLTVKAGRQVITLDNHRFVGHVGWRQDRQTFDGLTLAYQPIEALSLHYGYISKRNRIFAQAKDIDSKDHLLNAAYKSSIGKISAYSYLLAVDNDTDNALDTYGLRFNGATSLSEHKISYQLEYAQQDVDSATTSYSADYILVELSSSFSGFGVKVGYELLGSDNGNYGFSTPLATLHKFNGWGDQFLKTPKEGLADLYASVGGKIAGGKWAVIYHKFDADEASETVDDLGAEIDAVYSKSFTKNYSAGIKLASYSAGDATAGKVDTNKVWFWLNAKF</sequence>
<gene>
    <name evidence="2" type="ORF">A9Q75_17420</name>
</gene>
<feature type="domain" description="Alginate export" evidence="1">
    <location>
        <begin position="45"/>
        <end position="273"/>
    </location>
</feature>
<evidence type="ECO:0000313" key="2">
    <source>
        <dbReference type="EMBL" id="OUR75738.1"/>
    </source>
</evidence>
<dbReference type="AlphaFoldDB" id="A0A1Y5DYX9"/>
<proteinExistence type="predicted"/>
<evidence type="ECO:0000259" key="1">
    <source>
        <dbReference type="Pfam" id="PF13372"/>
    </source>
</evidence>
<comment type="caution">
    <text evidence="2">The sequence shown here is derived from an EMBL/GenBank/DDBJ whole genome shotgun (WGS) entry which is preliminary data.</text>
</comment>